<evidence type="ECO:0000256" key="2">
    <source>
        <dbReference type="ARBA" id="ARBA00022692"/>
    </source>
</evidence>
<keyword evidence="8" id="KW-1185">Reference proteome</keyword>
<evidence type="ECO:0000256" key="1">
    <source>
        <dbReference type="ARBA" id="ARBA00004370"/>
    </source>
</evidence>
<evidence type="ECO:0000256" key="4">
    <source>
        <dbReference type="ARBA" id="ARBA00023136"/>
    </source>
</evidence>
<dbReference type="AlphaFoldDB" id="A0A8B7Y1D5"/>
<dbReference type="PANTHER" id="PTHR45698:SF1">
    <property type="entry name" value="TRACE AMINE-ASSOCIATED RECEPTOR 13C-LIKE"/>
    <property type="match status" value="1"/>
</dbReference>
<evidence type="ECO:0000313" key="9">
    <source>
        <dbReference type="RefSeq" id="XP_022086337.1"/>
    </source>
</evidence>
<dbReference type="CDD" id="cd00637">
    <property type="entry name" value="7tm_classA_rhodopsin-like"/>
    <property type="match status" value="1"/>
</dbReference>
<protein>
    <submittedName>
        <fullName evidence="9">Allatostatin-A receptor-like</fullName>
    </submittedName>
</protein>
<dbReference type="InterPro" id="IPR000276">
    <property type="entry name" value="GPCR_Rhodpsn"/>
</dbReference>
<reference evidence="9" key="1">
    <citation type="submission" date="2025-08" db="UniProtKB">
        <authorList>
            <consortium name="RefSeq"/>
        </authorList>
    </citation>
    <scope>IDENTIFICATION</scope>
</reference>
<keyword evidence="4 6" id="KW-0472">Membrane</keyword>
<evidence type="ECO:0000313" key="8">
    <source>
        <dbReference type="Proteomes" id="UP000694845"/>
    </source>
</evidence>
<dbReference type="PRINTS" id="PR00237">
    <property type="entry name" value="GPCRRHODOPSN"/>
</dbReference>
<dbReference type="OMA" id="CVTMERF"/>
<dbReference type="Proteomes" id="UP000694845">
    <property type="component" value="Unplaced"/>
</dbReference>
<keyword evidence="2 5" id="KW-0812">Transmembrane</keyword>
<comment type="similarity">
    <text evidence="5">Belongs to the G-protein coupled receptor 1 family.</text>
</comment>
<feature type="transmembrane region" description="Helical" evidence="6">
    <location>
        <begin position="315"/>
        <end position="336"/>
    </location>
</feature>
<feature type="transmembrane region" description="Helical" evidence="6">
    <location>
        <begin position="94"/>
        <end position="118"/>
    </location>
</feature>
<dbReference type="PROSITE" id="PS50262">
    <property type="entry name" value="G_PROTEIN_RECEP_F1_2"/>
    <property type="match status" value="1"/>
</dbReference>
<keyword evidence="5" id="KW-0807">Transducer</keyword>
<comment type="subcellular location">
    <subcellularLocation>
        <location evidence="1">Membrane</location>
    </subcellularLocation>
</comment>
<feature type="transmembrane region" description="Helical" evidence="6">
    <location>
        <begin position="216"/>
        <end position="240"/>
    </location>
</feature>
<feature type="transmembrane region" description="Helical" evidence="6">
    <location>
        <begin position="177"/>
        <end position="196"/>
    </location>
</feature>
<evidence type="ECO:0000256" key="6">
    <source>
        <dbReference type="SAM" id="Phobius"/>
    </source>
</evidence>
<dbReference type="GO" id="GO:0004930">
    <property type="term" value="F:G protein-coupled receptor activity"/>
    <property type="evidence" value="ECO:0007669"/>
    <property type="project" value="UniProtKB-KW"/>
</dbReference>
<dbReference type="GeneID" id="110976931"/>
<organism evidence="8 9">
    <name type="scientific">Acanthaster planci</name>
    <name type="common">Crown-of-thorns starfish</name>
    <dbReference type="NCBI Taxonomy" id="133434"/>
    <lineage>
        <taxon>Eukaryota</taxon>
        <taxon>Metazoa</taxon>
        <taxon>Echinodermata</taxon>
        <taxon>Eleutherozoa</taxon>
        <taxon>Asterozoa</taxon>
        <taxon>Asteroidea</taxon>
        <taxon>Valvatacea</taxon>
        <taxon>Valvatida</taxon>
        <taxon>Acanthasteridae</taxon>
        <taxon>Acanthaster</taxon>
    </lineage>
</organism>
<dbReference type="SUPFAM" id="SSF81321">
    <property type="entry name" value="Family A G protein-coupled receptor-like"/>
    <property type="match status" value="1"/>
</dbReference>
<dbReference type="Gene3D" id="1.20.1070.10">
    <property type="entry name" value="Rhodopsin 7-helix transmembrane proteins"/>
    <property type="match status" value="1"/>
</dbReference>
<feature type="transmembrane region" description="Helical" evidence="6">
    <location>
        <begin position="281"/>
        <end position="303"/>
    </location>
</feature>
<dbReference type="PANTHER" id="PTHR45698">
    <property type="entry name" value="TRACE AMINE-ASSOCIATED RECEPTOR 19N-RELATED"/>
    <property type="match status" value="1"/>
</dbReference>
<keyword evidence="5" id="KW-0675">Receptor</keyword>
<dbReference type="RefSeq" id="XP_022086337.1">
    <property type="nucleotide sequence ID" value="XM_022230645.1"/>
</dbReference>
<proteinExistence type="inferred from homology"/>
<sequence>MTTETYRPMTDSWLTETLVTALDGHRHSEKDGSGGGAGVSGGDETQGWGVGGIENSIPVRITYTIIACLGIAGNFIVIFALIKVPSLRNCTSYFIIHLAATDLITSIWVIPFHMLSVVPHIPEGLGGELVCRLFLSKYPLWVTIFASVYSMVCVTMERFFAVVYPLKYKALYTTSRIVPMIVSCWLVGAVSNWFFFYNYDYVSGKGCIFVSWPSSAVSAVIGVYIFAVVYFIPITTMLVAHWKMIKSLKKQASSLEGKACRGGACKKQAWQLQVAQDLSRMLLVVVVTYAACWLPNQVLFLAYNLGVPVSFASLPFHLSVILALCNSCINPFIYTLKNEQFRNGVRKALCLRATGVVEPAANSLEGAEQRTANTRSTNVESIA</sequence>
<evidence type="ECO:0000256" key="5">
    <source>
        <dbReference type="RuleBase" id="RU000688"/>
    </source>
</evidence>
<dbReference type="KEGG" id="aplc:110976931"/>
<feature type="transmembrane region" description="Helical" evidence="6">
    <location>
        <begin position="138"/>
        <end position="156"/>
    </location>
</feature>
<dbReference type="PROSITE" id="PS00237">
    <property type="entry name" value="G_PROTEIN_RECEP_F1_1"/>
    <property type="match status" value="1"/>
</dbReference>
<name>A0A8B7Y1D5_ACAPL</name>
<dbReference type="InterPro" id="IPR017452">
    <property type="entry name" value="GPCR_Rhodpsn_7TM"/>
</dbReference>
<accession>A0A8B7Y1D5</accession>
<keyword evidence="3 6" id="KW-1133">Transmembrane helix</keyword>
<feature type="transmembrane region" description="Helical" evidence="6">
    <location>
        <begin position="61"/>
        <end position="82"/>
    </location>
</feature>
<dbReference type="OrthoDB" id="5950491at2759"/>
<dbReference type="SMART" id="SM01381">
    <property type="entry name" value="7TM_GPCR_Srsx"/>
    <property type="match status" value="1"/>
</dbReference>
<feature type="domain" description="G-protein coupled receptors family 1 profile" evidence="7">
    <location>
        <begin position="73"/>
        <end position="334"/>
    </location>
</feature>
<dbReference type="Pfam" id="PF00001">
    <property type="entry name" value="7tm_1"/>
    <property type="match status" value="1"/>
</dbReference>
<dbReference type="GO" id="GO:0016020">
    <property type="term" value="C:membrane"/>
    <property type="evidence" value="ECO:0007669"/>
    <property type="project" value="UniProtKB-SubCell"/>
</dbReference>
<keyword evidence="5" id="KW-0297">G-protein coupled receptor</keyword>
<evidence type="ECO:0000256" key="3">
    <source>
        <dbReference type="ARBA" id="ARBA00022989"/>
    </source>
</evidence>
<evidence type="ECO:0000259" key="7">
    <source>
        <dbReference type="PROSITE" id="PS50262"/>
    </source>
</evidence>
<gene>
    <name evidence="9" type="primary">LOC110976931</name>
</gene>